<evidence type="ECO:0000313" key="3">
    <source>
        <dbReference type="EMBL" id="KAJ7943015.1"/>
    </source>
</evidence>
<dbReference type="PANTHER" id="PTHR35094:SF1">
    <property type="entry name" value="PROTEIN, PUTATIVE-RELATED"/>
    <property type="match status" value="1"/>
</dbReference>
<feature type="transmembrane region" description="Helical" evidence="2">
    <location>
        <begin position="12"/>
        <end position="30"/>
    </location>
</feature>
<evidence type="ECO:0000256" key="2">
    <source>
        <dbReference type="SAM" id="Phobius"/>
    </source>
</evidence>
<accession>A0AAD7KQF5</accession>
<dbReference type="EMBL" id="JARAOO010000014">
    <property type="protein sequence ID" value="KAJ7943015.1"/>
    <property type="molecule type" value="Genomic_DNA"/>
</dbReference>
<keyword evidence="2" id="KW-1133">Transmembrane helix</keyword>
<feature type="compositionally biased region" description="Pro residues" evidence="1">
    <location>
        <begin position="53"/>
        <end position="112"/>
    </location>
</feature>
<protein>
    <submittedName>
        <fullName evidence="3">Hydroxyproline-rich glycoprotein family protein</fullName>
    </submittedName>
</protein>
<dbReference type="PRINTS" id="PR01217">
    <property type="entry name" value="PRICHEXTENSN"/>
</dbReference>
<gene>
    <name evidence="3" type="ORF">O6P43_032618</name>
</gene>
<dbReference type="Proteomes" id="UP001163823">
    <property type="component" value="Chromosome 14"/>
</dbReference>
<keyword evidence="4" id="KW-1185">Reference proteome</keyword>
<proteinExistence type="predicted"/>
<dbReference type="KEGG" id="qsa:O6P43_032618"/>
<comment type="caution">
    <text evidence="3">The sequence shown here is derived from an EMBL/GenBank/DDBJ whole genome shotgun (WGS) entry which is preliminary data.</text>
</comment>
<evidence type="ECO:0000256" key="1">
    <source>
        <dbReference type="SAM" id="MobiDB-lite"/>
    </source>
</evidence>
<organism evidence="3 4">
    <name type="scientific">Quillaja saponaria</name>
    <name type="common">Soap bark tree</name>
    <dbReference type="NCBI Taxonomy" id="32244"/>
    <lineage>
        <taxon>Eukaryota</taxon>
        <taxon>Viridiplantae</taxon>
        <taxon>Streptophyta</taxon>
        <taxon>Embryophyta</taxon>
        <taxon>Tracheophyta</taxon>
        <taxon>Spermatophyta</taxon>
        <taxon>Magnoliopsida</taxon>
        <taxon>eudicotyledons</taxon>
        <taxon>Gunneridae</taxon>
        <taxon>Pentapetalae</taxon>
        <taxon>rosids</taxon>
        <taxon>fabids</taxon>
        <taxon>Fabales</taxon>
        <taxon>Quillajaceae</taxon>
        <taxon>Quillaja</taxon>
    </lineage>
</organism>
<reference evidence="3" key="1">
    <citation type="journal article" date="2023" name="Science">
        <title>Elucidation of the pathway for biosynthesis of saponin adjuvants from the soapbark tree.</title>
        <authorList>
            <person name="Reed J."/>
            <person name="Orme A."/>
            <person name="El-Demerdash A."/>
            <person name="Owen C."/>
            <person name="Martin L.B.B."/>
            <person name="Misra R.C."/>
            <person name="Kikuchi S."/>
            <person name="Rejzek M."/>
            <person name="Martin A.C."/>
            <person name="Harkess A."/>
            <person name="Leebens-Mack J."/>
            <person name="Louveau T."/>
            <person name="Stephenson M.J."/>
            <person name="Osbourn A."/>
        </authorList>
    </citation>
    <scope>NUCLEOTIDE SEQUENCE</scope>
    <source>
        <strain evidence="3">S10</strain>
    </source>
</reference>
<dbReference type="PANTHER" id="PTHR35094">
    <property type="entry name" value="LEUCINE-RICH REPEAT EXTENSIN-LIKE PROTEIN 2"/>
    <property type="match status" value="1"/>
</dbReference>
<keyword evidence="2" id="KW-0812">Transmembrane</keyword>
<name>A0AAD7KQF5_QUISA</name>
<feature type="region of interest" description="Disordered" evidence="1">
    <location>
        <begin position="27"/>
        <end position="118"/>
    </location>
</feature>
<evidence type="ECO:0000313" key="4">
    <source>
        <dbReference type="Proteomes" id="UP001163823"/>
    </source>
</evidence>
<keyword evidence="2" id="KW-0472">Membrane</keyword>
<dbReference type="AlphaFoldDB" id="A0AAD7KQF5"/>
<feature type="transmembrane region" description="Helical" evidence="2">
    <location>
        <begin position="139"/>
        <end position="158"/>
    </location>
</feature>
<sequence length="159" mass="16980">MLIKTHPFKFPVMLNLILLIISVTTPINGFNPRKLDETSVPGTTDENCTPCGQYPPPLSSPPPPALPPPSPPPPALPPPSPPPPELPPPSPRPPSPKKPPSNTPYCPPPPPASYLYTTGPPGTNLYPVDNNFNGGDRRFSTALPVLIGCGLLGLMSFWW</sequence>